<evidence type="ECO:0000256" key="1">
    <source>
        <dbReference type="ARBA" id="ARBA00010692"/>
    </source>
</evidence>
<dbReference type="Gene3D" id="1.10.1760.20">
    <property type="match status" value="1"/>
</dbReference>
<evidence type="ECO:0000313" key="4">
    <source>
        <dbReference type="EMBL" id="CUH59569.1"/>
    </source>
</evidence>
<keyword evidence="2" id="KW-0813">Transport</keyword>
<evidence type="ECO:0000256" key="3">
    <source>
        <dbReference type="SAM" id="Phobius"/>
    </source>
</evidence>
<dbReference type="AlphaFoldDB" id="A0A0P1EXC9"/>
<dbReference type="GO" id="GO:0005886">
    <property type="term" value="C:plasma membrane"/>
    <property type="evidence" value="ECO:0007669"/>
    <property type="project" value="UniProtKB-SubCell"/>
</dbReference>
<organism evidence="4 5">
    <name type="scientific">Thalassobacter stenotrophicus</name>
    <dbReference type="NCBI Taxonomy" id="266809"/>
    <lineage>
        <taxon>Bacteria</taxon>
        <taxon>Pseudomonadati</taxon>
        <taxon>Pseudomonadota</taxon>
        <taxon>Alphaproteobacteria</taxon>
        <taxon>Rhodobacterales</taxon>
        <taxon>Roseobacteraceae</taxon>
        <taxon>Thalassobacter</taxon>
    </lineage>
</organism>
<reference evidence="4 5" key="1">
    <citation type="submission" date="2015-09" db="EMBL/GenBank/DDBJ databases">
        <authorList>
            <consortium name="Swine Surveillance"/>
        </authorList>
    </citation>
    <scope>NUCLEOTIDE SEQUENCE [LARGE SCALE GENOMIC DNA]</scope>
    <source>
        <strain evidence="4 5">CECT 5294</strain>
    </source>
</reference>
<feature type="transmembrane region" description="Helical" evidence="3">
    <location>
        <begin position="17"/>
        <end position="35"/>
    </location>
</feature>
<evidence type="ECO:0000256" key="2">
    <source>
        <dbReference type="PIRNR" id="PIRNR016661"/>
    </source>
</evidence>
<sequence length="197" mass="19667">MTLTQATLGQNTLLKQALLVLAGSAIIAIAAKVSVPLGATSMTLQTLAILVVGLTFGSRLGAITLVAYLAQGAAGLPMFTLTTAPGLAAFVGPSAGFLLGFVAMAWFAGFVAERGVKSVLGLSAATLVASALLYVPGLAWPALVAGGLGIEAGWVAPTMENLLGWFMLPFLAGDALKAVIAALIVSGAWAALGKKSA</sequence>
<feature type="transmembrane region" description="Helical" evidence="3">
    <location>
        <begin position="90"/>
        <end position="112"/>
    </location>
</feature>
<name>A0A0P1EXC9_9RHOB</name>
<keyword evidence="2" id="KW-1003">Cell membrane</keyword>
<feature type="transmembrane region" description="Helical" evidence="3">
    <location>
        <begin position="47"/>
        <end position="70"/>
    </location>
</feature>
<dbReference type="PIRSF" id="PIRSF016661">
    <property type="entry name" value="BioY"/>
    <property type="match status" value="1"/>
</dbReference>
<proteinExistence type="inferred from homology"/>
<dbReference type="EMBL" id="CYRX01000010">
    <property type="protein sequence ID" value="CUH59569.1"/>
    <property type="molecule type" value="Genomic_DNA"/>
</dbReference>
<feature type="transmembrane region" description="Helical" evidence="3">
    <location>
        <begin position="119"/>
        <end position="143"/>
    </location>
</feature>
<dbReference type="Proteomes" id="UP000051298">
    <property type="component" value="Unassembled WGS sequence"/>
</dbReference>
<keyword evidence="3" id="KW-1133">Transmembrane helix</keyword>
<dbReference type="GO" id="GO:0015225">
    <property type="term" value="F:biotin transmembrane transporter activity"/>
    <property type="evidence" value="ECO:0007669"/>
    <property type="project" value="UniProtKB-UniRule"/>
</dbReference>
<comment type="similarity">
    <text evidence="1 2">Belongs to the BioY family.</text>
</comment>
<comment type="subcellular location">
    <subcellularLocation>
        <location evidence="2">Cell membrane</location>
        <topology evidence="2">Multi-pass membrane protein</topology>
    </subcellularLocation>
</comment>
<dbReference type="PANTHER" id="PTHR34295:SF1">
    <property type="entry name" value="BIOTIN TRANSPORTER BIOY"/>
    <property type="match status" value="1"/>
</dbReference>
<protein>
    <recommendedName>
        <fullName evidence="2">Biotin transporter</fullName>
    </recommendedName>
</protein>
<dbReference type="RefSeq" id="WP_058122737.1">
    <property type="nucleotide sequence ID" value="NZ_CP107618.1"/>
</dbReference>
<feature type="transmembrane region" description="Helical" evidence="3">
    <location>
        <begin position="163"/>
        <end position="192"/>
    </location>
</feature>
<keyword evidence="2 3" id="KW-0472">Membrane</keyword>
<accession>A0A0P1EXC9</accession>
<evidence type="ECO:0000313" key="5">
    <source>
        <dbReference type="Proteomes" id="UP000051298"/>
    </source>
</evidence>
<dbReference type="PANTHER" id="PTHR34295">
    <property type="entry name" value="BIOTIN TRANSPORTER BIOY"/>
    <property type="match status" value="1"/>
</dbReference>
<dbReference type="InterPro" id="IPR003784">
    <property type="entry name" value="BioY"/>
</dbReference>
<dbReference type="eggNOG" id="COG1268">
    <property type="taxonomic scope" value="Bacteria"/>
</dbReference>
<gene>
    <name evidence="4" type="primary">bioY2</name>
    <name evidence="4" type="ORF">THS5294_00855</name>
</gene>
<dbReference type="STRING" id="266809.PM03_04620"/>
<dbReference type="Pfam" id="PF02632">
    <property type="entry name" value="BioY"/>
    <property type="match status" value="1"/>
</dbReference>
<keyword evidence="3" id="KW-0812">Transmembrane</keyword>